<evidence type="ECO:0000313" key="3">
    <source>
        <dbReference type="Proteomes" id="UP000234335"/>
    </source>
</evidence>
<evidence type="ECO:0000313" key="4">
    <source>
        <dbReference type="Proteomes" id="UP000255124"/>
    </source>
</evidence>
<dbReference type="Proteomes" id="UP000234335">
    <property type="component" value="Unassembled WGS sequence"/>
</dbReference>
<keyword evidence="3" id="KW-1185">Reference proteome</keyword>
<evidence type="ECO:0000313" key="1">
    <source>
        <dbReference type="EMBL" id="PKZ16461.1"/>
    </source>
</evidence>
<accession>A0A2I1M8L4</accession>
<dbReference type="OrthoDB" id="2083881at2"/>
<dbReference type="Proteomes" id="UP000255124">
    <property type="component" value="Unassembled WGS sequence"/>
</dbReference>
<name>A0A2I1M8L4_9FIRM</name>
<evidence type="ECO:0000313" key="2">
    <source>
        <dbReference type="EMBL" id="SUU92494.1"/>
    </source>
</evidence>
<reference evidence="2 4" key="2">
    <citation type="submission" date="2018-06" db="EMBL/GenBank/DDBJ databases">
        <authorList>
            <consortium name="Pathogen Informatics"/>
            <person name="Doyle S."/>
        </authorList>
    </citation>
    <scope>NUCLEOTIDE SEQUENCE [LARGE SCALE GENOMIC DNA]</scope>
    <source>
        <strain evidence="2 4">NCTC9810</strain>
    </source>
</reference>
<protein>
    <recommendedName>
        <fullName evidence="5">Restriction endonuclease type IV Mrr domain-containing protein</fullName>
    </recommendedName>
</protein>
<dbReference type="EMBL" id="PKGS01000004">
    <property type="protein sequence ID" value="PKZ16461.1"/>
    <property type="molecule type" value="Genomic_DNA"/>
</dbReference>
<dbReference type="RefSeq" id="WP_101540484.1">
    <property type="nucleotide sequence ID" value="NZ_CALTZC010000008.1"/>
</dbReference>
<organism evidence="1 3">
    <name type="scientific">Anaerococcus octavius</name>
    <dbReference type="NCBI Taxonomy" id="54007"/>
    <lineage>
        <taxon>Bacteria</taxon>
        <taxon>Bacillati</taxon>
        <taxon>Bacillota</taxon>
        <taxon>Tissierellia</taxon>
        <taxon>Tissierellales</taxon>
        <taxon>Peptoniphilaceae</taxon>
        <taxon>Anaerococcus</taxon>
    </lineage>
</organism>
<evidence type="ECO:0008006" key="5">
    <source>
        <dbReference type="Google" id="ProtNLM"/>
    </source>
</evidence>
<dbReference type="InterPro" id="IPR011335">
    <property type="entry name" value="Restrct_endonuc-II-like"/>
</dbReference>
<dbReference type="AlphaFoldDB" id="A0A2I1M8L4"/>
<sequence>MELTEKFEFDPPDNKIEYSIKHKDIPLQLSDELREAIYYLLWYVPNIKSEQSQHNELLLNPRYDDFIFIELMKKMKLKDEDVLFTDEISDELIKPFLDKICTKCPKIIMTLANGETKTMALLRHIRNAIAHGNFNVIDNILVGFDLQRYEETTEYRGFFKINPSNLLKALRNILFDFNSQKFITKAFQQNGYYIASFQEKYEKSHEFELFAKKNDKKYAIDIKNYDYEKVVDKNFIKELLDQYEELMDGITPLLIINTSYLDEESKEELLDHEVIILDVKNIKKMMAGRDMVSEIERARKIKNSFE</sequence>
<dbReference type="SUPFAM" id="SSF52980">
    <property type="entry name" value="Restriction endonuclease-like"/>
    <property type="match status" value="1"/>
</dbReference>
<reference evidence="1 3" key="1">
    <citation type="submission" date="2017-12" db="EMBL/GenBank/DDBJ databases">
        <title>Phylogenetic diversity of female urinary microbiome.</title>
        <authorList>
            <person name="Thomas-White K."/>
            <person name="Wolfe A.J."/>
        </authorList>
    </citation>
    <scope>NUCLEOTIDE SEQUENCE [LARGE SCALE GENOMIC DNA]</scope>
    <source>
        <strain evidence="1 3">UMB0119</strain>
    </source>
</reference>
<dbReference type="EMBL" id="UFTA01000002">
    <property type="protein sequence ID" value="SUU92494.1"/>
    <property type="molecule type" value="Genomic_DNA"/>
</dbReference>
<proteinExistence type="predicted"/>
<gene>
    <name evidence="1" type="ORF">CYJ34_06495</name>
    <name evidence="2" type="ORF">NCTC9810_00827</name>
</gene>